<dbReference type="EMBL" id="JGWH01000179">
    <property type="protein sequence ID" value="KCV30441.1"/>
    <property type="molecule type" value="Genomic_DNA"/>
</dbReference>
<comment type="caution">
    <text evidence="1">The sequence shown here is derived from an EMBL/GenBank/DDBJ whole genome shotgun (WGS) entry which is preliminary data.</text>
</comment>
<proteinExistence type="predicted"/>
<organism evidence="1 2">
    <name type="scientific">Bordetella bronchiseptica 00-P-2796</name>
    <dbReference type="NCBI Taxonomy" id="1331199"/>
    <lineage>
        <taxon>Bacteria</taxon>
        <taxon>Pseudomonadati</taxon>
        <taxon>Pseudomonadota</taxon>
        <taxon>Betaproteobacteria</taxon>
        <taxon>Burkholderiales</taxon>
        <taxon>Alcaligenaceae</taxon>
        <taxon>Bordetella</taxon>
    </lineage>
</organism>
<protein>
    <submittedName>
        <fullName evidence="1">N-acetyltransferase YedL</fullName>
    </submittedName>
</protein>
<name>A0ABR4R764_BORBO</name>
<dbReference type="Proteomes" id="UP000025756">
    <property type="component" value="Unassembled WGS sequence"/>
</dbReference>
<evidence type="ECO:0000313" key="2">
    <source>
        <dbReference type="Proteomes" id="UP000025756"/>
    </source>
</evidence>
<reference evidence="1 2" key="1">
    <citation type="submission" date="2014-03" db="EMBL/GenBank/DDBJ databases">
        <title>Genome sequence of Bordetella bronchiseptica.</title>
        <authorList>
            <person name="Harvill E."/>
            <person name="Goodfield L.L."/>
            <person name="Ivanov Y.V."/>
            <person name="Meyer J.A."/>
            <person name="Muse S.J."/>
            <person name="Jacobs N."/>
            <person name="Bendor L."/>
            <person name="Smallridge W.E."/>
            <person name="Brinkac L.M."/>
            <person name="Sanka R."/>
            <person name="Kim M."/>
            <person name="Losada L."/>
        </authorList>
    </citation>
    <scope>NUCLEOTIDE SEQUENCE [LARGE SCALE GENOMIC DNA]</scope>
    <source>
        <strain evidence="1 2">00-P-2796</strain>
    </source>
</reference>
<dbReference type="RefSeq" id="WP_015973926.1">
    <property type="nucleotide sequence ID" value="NZ_JGWH01000179.1"/>
</dbReference>
<sequence length="231" mass="23102">MSGATSAVALGASAASMGSGLVGSYYGARSQQSSLQFQSNIARINAGIANTNADTIESIGNANADAILATGDFNASIAELGAQSALEAGQQQIAAQTLKAGQLKGAQRAALAANGIDLGEGSAAEVQVSSDIVKQIDTDTLRANAARTAWGYRAQGMEAQLQAGLQALNTRTQAKVQGINLRTGAGSMEADALLKSGSAAGISPVGAGFSSLLSGAGDVADSWYRYSQSKG</sequence>
<evidence type="ECO:0000313" key="1">
    <source>
        <dbReference type="EMBL" id="KCV30441.1"/>
    </source>
</evidence>
<keyword evidence="2" id="KW-1185">Reference proteome</keyword>
<accession>A0ABR4R764</accession>
<gene>
    <name evidence="1" type="ORF">L490_5409</name>
</gene>